<evidence type="ECO:0000256" key="6">
    <source>
        <dbReference type="ARBA" id="ARBA00022989"/>
    </source>
</evidence>
<dbReference type="Pfam" id="PF12698">
    <property type="entry name" value="ABC2_membrane_3"/>
    <property type="match status" value="1"/>
</dbReference>
<feature type="transmembrane region" description="Helical" evidence="8">
    <location>
        <begin position="282"/>
        <end position="300"/>
    </location>
</feature>
<keyword evidence="7 8" id="KW-0472">Membrane</keyword>
<accession>A0A2P6MJX0</accession>
<dbReference type="PANTHER" id="PTHR30294">
    <property type="entry name" value="MEMBRANE COMPONENT OF ABC TRANSPORTER YHHJ-RELATED"/>
    <property type="match status" value="1"/>
</dbReference>
<feature type="transmembrane region" description="Helical" evidence="8">
    <location>
        <begin position="248"/>
        <end position="270"/>
    </location>
</feature>
<dbReference type="GO" id="GO:0005886">
    <property type="term" value="C:plasma membrane"/>
    <property type="evidence" value="ECO:0007669"/>
    <property type="project" value="UniProtKB-SubCell"/>
</dbReference>
<evidence type="ECO:0000313" key="10">
    <source>
        <dbReference type="EMBL" id="PRO66558.1"/>
    </source>
</evidence>
<keyword evidence="5 8" id="KW-0812">Transmembrane</keyword>
<feature type="transmembrane region" description="Helical" evidence="8">
    <location>
        <begin position="17"/>
        <end position="35"/>
    </location>
</feature>
<feature type="domain" description="ABC transmembrane type-2" evidence="9">
    <location>
        <begin position="133"/>
        <end position="362"/>
    </location>
</feature>
<organism evidence="10 11">
    <name type="scientific">Alkalicoccus urumqiensis</name>
    <name type="common">Bacillus urumqiensis</name>
    <dbReference type="NCBI Taxonomy" id="1548213"/>
    <lineage>
        <taxon>Bacteria</taxon>
        <taxon>Bacillati</taxon>
        <taxon>Bacillota</taxon>
        <taxon>Bacilli</taxon>
        <taxon>Bacillales</taxon>
        <taxon>Bacillaceae</taxon>
        <taxon>Alkalicoccus</taxon>
    </lineage>
</organism>
<dbReference type="Proteomes" id="UP000243650">
    <property type="component" value="Unassembled WGS sequence"/>
</dbReference>
<protein>
    <submittedName>
        <fullName evidence="10">ABC transporter permease</fullName>
    </submittedName>
</protein>
<feature type="transmembrane region" description="Helical" evidence="8">
    <location>
        <begin position="213"/>
        <end position="236"/>
    </location>
</feature>
<comment type="subcellular location">
    <subcellularLocation>
        <location evidence="1">Cell membrane</location>
        <topology evidence="1">Multi-pass membrane protein</topology>
    </subcellularLocation>
</comment>
<evidence type="ECO:0000256" key="1">
    <source>
        <dbReference type="ARBA" id="ARBA00004651"/>
    </source>
</evidence>
<name>A0A2P6MJX0_ALKUR</name>
<dbReference type="EMBL" id="PVNS01000003">
    <property type="protein sequence ID" value="PRO66558.1"/>
    <property type="molecule type" value="Genomic_DNA"/>
</dbReference>
<gene>
    <name evidence="10" type="ORF">C6I21_04230</name>
</gene>
<feature type="transmembrane region" description="Helical" evidence="8">
    <location>
        <begin position="337"/>
        <end position="359"/>
    </location>
</feature>
<dbReference type="RefSeq" id="WP_105958194.1">
    <property type="nucleotide sequence ID" value="NZ_PVNS01000003.1"/>
</dbReference>
<dbReference type="InterPro" id="IPR013525">
    <property type="entry name" value="ABC2_TM"/>
</dbReference>
<dbReference type="AlphaFoldDB" id="A0A2P6MJX0"/>
<dbReference type="PROSITE" id="PS51012">
    <property type="entry name" value="ABC_TM2"/>
    <property type="match status" value="1"/>
</dbReference>
<evidence type="ECO:0000256" key="4">
    <source>
        <dbReference type="ARBA" id="ARBA00022475"/>
    </source>
</evidence>
<proteinExistence type="inferred from homology"/>
<dbReference type="InterPro" id="IPR051449">
    <property type="entry name" value="ABC-2_transporter_component"/>
</dbReference>
<comment type="similarity">
    <text evidence="2">Belongs to the ABC-2 integral membrane protein family.</text>
</comment>
<evidence type="ECO:0000256" key="2">
    <source>
        <dbReference type="ARBA" id="ARBA00007783"/>
    </source>
</evidence>
<dbReference type="GO" id="GO:0140359">
    <property type="term" value="F:ABC-type transporter activity"/>
    <property type="evidence" value="ECO:0007669"/>
    <property type="project" value="InterPro"/>
</dbReference>
<dbReference type="InterPro" id="IPR047817">
    <property type="entry name" value="ABC2_TM_bact-type"/>
</dbReference>
<evidence type="ECO:0000259" key="9">
    <source>
        <dbReference type="PROSITE" id="PS51012"/>
    </source>
</evidence>
<dbReference type="OrthoDB" id="266913at2"/>
<keyword evidence="6 8" id="KW-1133">Transmembrane helix</keyword>
<keyword evidence="3" id="KW-0813">Transport</keyword>
<dbReference type="PANTHER" id="PTHR30294:SF38">
    <property type="entry name" value="TRANSPORT PERMEASE PROTEIN"/>
    <property type="match status" value="1"/>
</dbReference>
<keyword evidence="4" id="KW-1003">Cell membrane</keyword>
<evidence type="ECO:0000313" key="11">
    <source>
        <dbReference type="Proteomes" id="UP000243650"/>
    </source>
</evidence>
<evidence type="ECO:0000256" key="8">
    <source>
        <dbReference type="SAM" id="Phobius"/>
    </source>
</evidence>
<reference evidence="10 11" key="1">
    <citation type="submission" date="2018-03" db="EMBL/GenBank/DDBJ databases">
        <title>Bacillus urumqiensis sp. nov., a moderately haloalkaliphilic bacterium isolated from a salt lake.</title>
        <authorList>
            <person name="Zhao B."/>
            <person name="Liao Z."/>
        </authorList>
    </citation>
    <scope>NUCLEOTIDE SEQUENCE [LARGE SCALE GENOMIC DNA]</scope>
    <source>
        <strain evidence="10 11">BZ-SZ-XJ18</strain>
    </source>
</reference>
<keyword evidence="11" id="KW-1185">Reference proteome</keyword>
<evidence type="ECO:0000256" key="3">
    <source>
        <dbReference type="ARBA" id="ARBA00022448"/>
    </source>
</evidence>
<feature type="transmembrane region" description="Helical" evidence="8">
    <location>
        <begin position="171"/>
        <end position="192"/>
    </location>
</feature>
<comment type="caution">
    <text evidence="10">The sequence shown here is derived from an EMBL/GenBank/DDBJ whole genome shotgun (WGS) entry which is preliminary data.</text>
</comment>
<evidence type="ECO:0000256" key="7">
    <source>
        <dbReference type="ARBA" id="ARBA00023136"/>
    </source>
</evidence>
<evidence type="ECO:0000256" key="5">
    <source>
        <dbReference type="ARBA" id="ARBA00022692"/>
    </source>
</evidence>
<sequence length="363" mass="40046">MIRVFTLQLKRLRRRPFLVLSFFGLTVVFIMFMGGSQPGGSQQADIAVYPAQGEETGAWPELLGESERFTITELTQAEAEEAIRSGDRTIAVELSESNYRILTGVENELYPLIDSYVRQVFSEELRLREAEASGVGREDLEAALENPVLQTDTSYEAGGEGDFLYDPQLQVLFGMTLFFVMYTILFSLMNTASEKRAGTWDRLIISPLRKWQVYAGHMLYCWLIGVVQILIVFFLFDVAFGYPLAAQAGPLLLITGVYVFAVVAFGMLLIGLVRTPQQLQAAIPISATAMAMLGGAFWPAEIVSNVIVSSLKFAVPVYYAIDALKEMAIQGAGAADVLWNISVLLAFGVLLMGAGINLMERRS</sequence>